<name>A0A365H8G0_9ACTN</name>
<reference evidence="8 9" key="1">
    <citation type="submission" date="2018-06" db="EMBL/GenBank/DDBJ databases">
        <title>Actinomadura craniellae sp. nov. isolated from marine sponge Craniella sp.</title>
        <authorList>
            <person name="Li L."/>
            <person name="Xu Q.H."/>
            <person name="Lin H.W."/>
            <person name="Lu Y.H."/>
        </authorList>
    </citation>
    <scope>NUCLEOTIDE SEQUENCE [LARGE SCALE GENOMIC DNA]</scope>
    <source>
        <strain evidence="8 9">LHW63021</strain>
    </source>
</reference>
<evidence type="ECO:0000256" key="1">
    <source>
        <dbReference type="ARBA" id="ARBA00007074"/>
    </source>
</evidence>
<comment type="caution">
    <text evidence="8">The sequence shown here is derived from an EMBL/GenBank/DDBJ whole genome shotgun (WGS) entry which is preliminary data.</text>
</comment>
<dbReference type="AlphaFoldDB" id="A0A365H8G0"/>
<evidence type="ECO:0000313" key="8">
    <source>
        <dbReference type="EMBL" id="RAY15414.1"/>
    </source>
</evidence>
<dbReference type="GO" id="GO:0006508">
    <property type="term" value="P:proteolysis"/>
    <property type="evidence" value="ECO:0007669"/>
    <property type="project" value="UniProtKB-KW"/>
</dbReference>
<evidence type="ECO:0000313" key="9">
    <source>
        <dbReference type="Proteomes" id="UP000251891"/>
    </source>
</evidence>
<keyword evidence="6" id="KW-0812">Transmembrane</keyword>
<feature type="region of interest" description="Disordered" evidence="5">
    <location>
        <begin position="1"/>
        <end position="27"/>
    </location>
</feature>
<evidence type="ECO:0000256" key="6">
    <source>
        <dbReference type="SAM" id="Phobius"/>
    </source>
</evidence>
<dbReference type="Pfam" id="PF13406">
    <property type="entry name" value="SLT_2"/>
    <property type="match status" value="1"/>
</dbReference>
<keyword evidence="6" id="KW-1133">Transmembrane helix</keyword>
<dbReference type="InterPro" id="IPR038765">
    <property type="entry name" value="Papain-like_cys_pep_sf"/>
</dbReference>
<dbReference type="Pfam" id="PF00877">
    <property type="entry name" value="NLPC_P60"/>
    <property type="match status" value="1"/>
</dbReference>
<dbReference type="SUPFAM" id="SSF54001">
    <property type="entry name" value="Cysteine proteinases"/>
    <property type="match status" value="1"/>
</dbReference>
<organism evidence="8 9">
    <name type="scientific">Actinomadura craniellae</name>
    <dbReference type="NCBI Taxonomy" id="2231787"/>
    <lineage>
        <taxon>Bacteria</taxon>
        <taxon>Bacillati</taxon>
        <taxon>Actinomycetota</taxon>
        <taxon>Actinomycetes</taxon>
        <taxon>Streptosporangiales</taxon>
        <taxon>Thermomonosporaceae</taxon>
        <taxon>Actinomadura</taxon>
    </lineage>
</organism>
<keyword evidence="6" id="KW-0472">Membrane</keyword>
<dbReference type="InterPro" id="IPR031304">
    <property type="entry name" value="SLT_2"/>
</dbReference>
<dbReference type="EMBL" id="QLYX01000004">
    <property type="protein sequence ID" value="RAY15414.1"/>
    <property type="molecule type" value="Genomic_DNA"/>
</dbReference>
<protein>
    <submittedName>
        <fullName evidence="8">Hydrolase</fullName>
    </submittedName>
</protein>
<accession>A0A365H8G0</accession>
<feature type="compositionally biased region" description="Basic and acidic residues" evidence="5">
    <location>
        <begin position="1"/>
        <end position="12"/>
    </location>
</feature>
<evidence type="ECO:0000256" key="2">
    <source>
        <dbReference type="ARBA" id="ARBA00022670"/>
    </source>
</evidence>
<feature type="domain" description="NlpC/P60" evidence="7">
    <location>
        <begin position="222"/>
        <end position="359"/>
    </location>
</feature>
<dbReference type="InterPro" id="IPR000064">
    <property type="entry name" value="NLP_P60_dom"/>
</dbReference>
<dbReference type="SUPFAM" id="SSF53955">
    <property type="entry name" value="Lysozyme-like"/>
    <property type="match status" value="1"/>
</dbReference>
<comment type="similarity">
    <text evidence="1">Belongs to the peptidase C40 family.</text>
</comment>
<evidence type="ECO:0000256" key="5">
    <source>
        <dbReference type="SAM" id="MobiDB-lite"/>
    </source>
</evidence>
<evidence type="ECO:0000256" key="4">
    <source>
        <dbReference type="ARBA" id="ARBA00022807"/>
    </source>
</evidence>
<dbReference type="CDD" id="cd13399">
    <property type="entry name" value="Slt35-like"/>
    <property type="match status" value="1"/>
</dbReference>
<dbReference type="PANTHER" id="PTHR47359:SF3">
    <property type="entry name" value="NLP_P60 DOMAIN-CONTAINING PROTEIN-RELATED"/>
    <property type="match status" value="1"/>
</dbReference>
<dbReference type="InterPro" id="IPR023346">
    <property type="entry name" value="Lysozyme-like_dom_sf"/>
</dbReference>
<keyword evidence="3 8" id="KW-0378">Hydrolase</keyword>
<dbReference type="Gene3D" id="3.90.1720.10">
    <property type="entry name" value="endopeptidase domain like (from Nostoc punctiforme)"/>
    <property type="match status" value="1"/>
</dbReference>
<dbReference type="GO" id="GO:0008234">
    <property type="term" value="F:cysteine-type peptidase activity"/>
    <property type="evidence" value="ECO:0007669"/>
    <property type="project" value="UniProtKB-KW"/>
</dbReference>
<keyword evidence="2" id="KW-0645">Protease</keyword>
<dbReference type="PROSITE" id="PS51935">
    <property type="entry name" value="NLPC_P60"/>
    <property type="match status" value="1"/>
</dbReference>
<keyword evidence="9" id="KW-1185">Reference proteome</keyword>
<dbReference type="PANTHER" id="PTHR47359">
    <property type="entry name" value="PEPTIDOGLYCAN DL-ENDOPEPTIDASE CWLO"/>
    <property type="match status" value="1"/>
</dbReference>
<feature type="transmembrane region" description="Helical" evidence="6">
    <location>
        <begin position="35"/>
        <end position="58"/>
    </location>
</feature>
<dbReference type="Proteomes" id="UP000251891">
    <property type="component" value="Unassembled WGS sequence"/>
</dbReference>
<keyword evidence="4" id="KW-0788">Thiol protease</keyword>
<proteinExistence type="inferred from homology"/>
<evidence type="ECO:0000259" key="7">
    <source>
        <dbReference type="PROSITE" id="PS51935"/>
    </source>
</evidence>
<dbReference type="InterPro" id="IPR051794">
    <property type="entry name" value="PG_Endopeptidase_C40"/>
</dbReference>
<gene>
    <name evidence="8" type="ORF">DPM19_12025</name>
</gene>
<feature type="compositionally biased region" description="Basic residues" evidence="5">
    <location>
        <begin position="16"/>
        <end position="27"/>
    </location>
</feature>
<sequence length="359" mass="37223">MAACRADGRPADVGRAGRHMARHRPAHAPRCGDGLMPLAIGGMGVAVLFLVVVFGAVLGSALRGQGGGDGPCPAGQGSNTADIPRAYLALYAGAGARYGVPWQILAAVGKVESDHGRGTGPGIRSGTNRAGAAGPMQFLPGTWRAFGVDGNGDTRKDIYDPADAVPAAAAYLRHNGAPRHMERALRRYNDADWYVKKVLHLAGTYAQGVDDGACADVSPAGTGQGAVAVRAALRWVGTPYSWGGGGLNGPTEGFGRGRGVVGFDCSGLTRYAWHQAGITLPRVAENQWRAFPHVPPGREQPGDLVFFKGASGSASRPGHVGLVIGGGRMVEAPRTGLPVRVSTVRNRSDLLGYARPGRR</sequence>
<dbReference type="Gene3D" id="1.10.530.10">
    <property type="match status" value="1"/>
</dbReference>
<evidence type="ECO:0000256" key="3">
    <source>
        <dbReference type="ARBA" id="ARBA00022801"/>
    </source>
</evidence>